<evidence type="ECO:0000313" key="2">
    <source>
        <dbReference type="Proteomes" id="UP000243459"/>
    </source>
</evidence>
<name>A0A5P1FA86_ASPOF</name>
<dbReference type="PANTHER" id="PTHR46366">
    <property type="entry name" value="PRO-APOPTOTIC SERINE PROTEASE NMA111"/>
    <property type="match status" value="1"/>
</dbReference>
<gene>
    <name evidence="1" type="ORF">A4U43_C04F32800</name>
</gene>
<dbReference type="Proteomes" id="UP000243459">
    <property type="component" value="Chromosome 4"/>
</dbReference>
<proteinExistence type="predicted"/>
<keyword evidence="2" id="KW-1185">Reference proteome</keyword>
<accession>A0A5P1FA86</accession>
<dbReference type="Gramene" id="ONK73551">
    <property type="protein sequence ID" value="ONK73551"/>
    <property type="gene ID" value="A4U43_C04F32800"/>
</dbReference>
<sequence>MRRGQDAGGCRGLVEPVVSRPGRAATAASCGADGDVGYRWPRPAPGHVVAEAMFVNREEIPVYPVYRDPVHDFGFFRYDPKAIKFLKYEEIPLAPEAACVGLEIRVVGNDSGEKGDI</sequence>
<protein>
    <submittedName>
        <fullName evidence="1">Uncharacterized protein</fullName>
    </submittedName>
</protein>
<reference evidence="2" key="1">
    <citation type="journal article" date="2017" name="Nat. Commun.">
        <title>The asparagus genome sheds light on the origin and evolution of a young Y chromosome.</title>
        <authorList>
            <person name="Harkess A."/>
            <person name="Zhou J."/>
            <person name="Xu C."/>
            <person name="Bowers J.E."/>
            <person name="Van der Hulst R."/>
            <person name="Ayyampalayam S."/>
            <person name="Mercati F."/>
            <person name="Riccardi P."/>
            <person name="McKain M.R."/>
            <person name="Kakrana A."/>
            <person name="Tang H."/>
            <person name="Ray J."/>
            <person name="Groenendijk J."/>
            <person name="Arikit S."/>
            <person name="Mathioni S.M."/>
            <person name="Nakano M."/>
            <person name="Shan H."/>
            <person name="Telgmann-Rauber A."/>
            <person name="Kanno A."/>
            <person name="Yue Z."/>
            <person name="Chen H."/>
            <person name="Li W."/>
            <person name="Chen Y."/>
            <person name="Xu X."/>
            <person name="Zhang Y."/>
            <person name="Luo S."/>
            <person name="Chen H."/>
            <person name="Gao J."/>
            <person name="Mao Z."/>
            <person name="Pires J.C."/>
            <person name="Luo M."/>
            <person name="Kudrna D."/>
            <person name="Wing R.A."/>
            <person name="Meyers B.C."/>
            <person name="Yi K."/>
            <person name="Kong H."/>
            <person name="Lavrijsen P."/>
            <person name="Sunseri F."/>
            <person name="Falavigna A."/>
            <person name="Ye Y."/>
            <person name="Leebens-Mack J.H."/>
            <person name="Chen G."/>
        </authorList>
    </citation>
    <scope>NUCLEOTIDE SEQUENCE [LARGE SCALE GENOMIC DNA]</scope>
    <source>
        <strain evidence="2">cv. DH0086</strain>
    </source>
</reference>
<dbReference type="SUPFAM" id="SSF50494">
    <property type="entry name" value="Trypsin-like serine proteases"/>
    <property type="match status" value="1"/>
</dbReference>
<evidence type="ECO:0000313" key="1">
    <source>
        <dbReference type="EMBL" id="ONK73551.1"/>
    </source>
</evidence>
<dbReference type="EMBL" id="CM007384">
    <property type="protein sequence ID" value="ONK73551.1"/>
    <property type="molecule type" value="Genomic_DNA"/>
</dbReference>
<organism evidence="1 2">
    <name type="scientific">Asparagus officinalis</name>
    <name type="common">Garden asparagus</name>
    <dbReference type="NCBI Taxonomy" id="4686"/>
    <lineage>
        <taxon>Eukaryota</taxon>
        <taxon>Viridiplantae</taxon>
        <taxon>Streptophyta</taxon>
        <taxon>Embryophyta</taxon>
        <taxon>Tracheophyta</taxon>
        <taxon>Spermatophyta</taxon>
        <taxon>Magnoliopsida</taxon>
        <taxon>Liliopsida</taxon>
        <taxon>Asparagales</taxon>
        <taxon>Asparagaceae</taxon>
        <taxon>Asparagoideae</taxon>
        <taxon>Asparagus</taxon>
    </lineage>
</organism>
<dbReference type="InterPro" id="IPR009003">
    <property type="entry name" value="Peptidase_S1_PA"/>
</dbReference>
<dbReference type="AlphaFoldDB" id="A0A5P1FA86"/>
<dbReference type="PANTHER" id="PTHR46366:SF1">
    <property type="entry name" value="PDZ DOMAIN-CONTAINING PROTEIN C1685.05"/>
    <property type="match status" value="1"/>
</dbReference>